<evidence type="ECO:0000259" key="2">
    <source>
        <dbReference type="Pfam" id="PF20151"/>
    </source>
</evidence>
<keyword evidence="1" id="KW-0472">Membrane</keyword>
<gene>
    <name evidence="3" type="ORF">DFH08DRAFT_1081025</name>
</gene>
<protein>
    <recommendedName>
        <fullName evidence="2">DUF6533 domain-containing protein</fullName>
    </recommendedName>
</protein>
<reference evidence="3" key="1">
    <citation type="submission" date="2023-03" db="EMBL/GenBank/DDBJ databases">
        <title>Massive genome expansion in bonnet fungi (Mycena s.s.) driven by repeated elements and novel gene families across ecological guilds.</title>
        <authorList>
            <consortium name="Lawrence Berkeley National Laboratory"/>
            <person name="Harder C.B."/>
            <person name="Miyauchi S."/>
            <person name="Viragh M."/>
            <person name="Kuo A."/>
            <person name="Thoen E."/>
            <person name="Andreopoulos B."/>
            <person name="Lu D."/>
            <person name="Skrede I."/>
            <person name="Drula E."/>
            <person name="Henrissat B."/>
            <person name="Morin E."/>
            <person name="Kohler A."/>
            <person name="Barry K."/>
            <person name="LaButti K."/>
            <person name="Morin E."/>
            <person name="Salamov A."/>
            <person name="Lipzen A."/>
            <person name="Mereny Z."/>
            <person name="Hegedus B."/>
            <person name="Baldrian P."/>
            <person name="Stursova M."/>
            <person name="Weitz H."/>
            <person name="Taylor A."/>
            <person name="Grigoriev I.V."/>
            <person name="Nagy L.G."/>
            <person name="Martin F."/>
            <person name="Kauserud H."/>
        </authorList>
    </citation>
    <scope>NUCLEOTIDE SEQUENCE</scope>
    <source>
        <strain evidence="3">CBHHK002</strain>
    </source>
</reference>
<dbReference type="Proteomes" id="UP001218218">
    <property type="component" value="Unassembled WGS sequence"/>
</dbReference>
<keyword evidence="4" id="KW-1185">Reference proteome</keyword>
<accession>A0AAD6ZYI4</accession>
<feature type="domain" description="DUF6533" evidence="2">
    <location>
        <begin position="15"/>
        <end position="60"/>
    </location>
</feature>
<sequence>MSSASAAQAIFFQNCCHLFGVSLLIWDYIITIDVESQYLWKRGKSTSAYWFFAIRYGGLAANIPVIIFSLVTLPNKPFVTMLTVMILRIWALYSRGTKVLWWLIGIASSFIAIAVWSMHQGQHGFPLTVLPGCHLAVDESASYHLVGSWECLFAFDAMIFGMTTYKGYVTRRDAGGAIMPIHCVLVRDGAMYFAAMALANLTNIVTFFIGGPLVPGSLATFATWLLSAGYAVLSMSVVMMSRLMLNLHEQTDVGVLTELRMSGIDGELAFAQMESLPLTQAEVSGEGSGVYHGLAVPIMQMGFPD</sequence>
<feature type="transmembrane region" description="Helical" evidence="1">
    <location>
        <begin position="49"/>
        <end position="71"/>
    </location>
</feature>
<evidence type="ECO:0000313" key="3">
    <source>
        <dbReference type="EMBL" id="KAJ7346061.1"/>
    </source>
</evidence>
<feature type="transmembrane region" description="Helical" evidence="1">
    <location>
        <begin position="190"/>
        <end position="209"/>
    </location>
</feature>
<dbReference type="InterPro" id="IPR045340">
    <property type="entry name" value="DUF6533"/>
</dbReference>
<feature type="transmembrane region" description="Helical" evidence="1">
    <location>
        <begin position="100"/>
        <end position="119"/>
    </location>
</feature>
<feature type="transmembrane region" description="Helical" evidence="1">
    <location>
        <begin position="77"/>
        <end position="93"/>
    </location>
</feature>
<evidence type="ECO:0000313" key="4">
    <source>
        <dbReference type="Proteomes" id="UP001218218"/>
    </source>
</evidence>
<dbReference type="Pfam" id="PF20151">
    <property type="entry name" value="DUF6533"/>
    <property type="match status" value="1"/>
</dbReference>
<organism evidence="3 4">
    <name type="scientific">Mycena albidolilacea</name>
    <dbReference type="NCBI Taxonomy" id="1033008"/>
    <lineage>
        <taxon>Eukaryota</taxon>
        <taxon>Fungi</taxon>
        <taxon>Dikarya</taxon>
        <taxon>Basidiomycota</taxon>
        <taxon>Agaricomycotina</taxon>
        <taxon>Agaricomycetes</taxon>
        <taxon>Agaricomycetidae</taxon>
        <taxon>Agaricales</taxon>
        <taxon>Marasmiineae</taxon>
        <taxon>Mycenaceae</taxon>
        <taxon>Mycena</taxon>
    </lineage>
</organism>
<dbReference type="AlphaFoldDB" id="A0AAD6ZYI4"/>
<comment type="caution">
    <text evidence="3">The sequence shown here is derived from an EMBL/GenBank/DDBJ whole genome shotgun (WGS) entry which is preliminary data.</text>
</comment>
<feature type="transmembrane region" description="Helical" evidence="1">
    <location>
        <begin position="221"/>
        <end position="240"/>
    </location>
</feature>
<feature type="transmembrane region" description="Helical" evidence="1">
    <location>
        <begin position="6"/>
        <end position="29"/>
    </location>
</feature>
<evidence type="ECO:0000256" key="1">
    <source>
        <dbReference type="SAM" id="Phobius"/>
    </source>
</evidence>
<dbReference type="EMBL" id="JARIHO010000021">
    <property type="protein sequence ID" value="KAJ7346061.1"/>
    <property type="molecule type" value="Genomic_DNA"/>
</dbReference>
<name>A0AAD6ZYI4_9AGAR</name>
<feature type="transmembrane region" description="Helical" evidence="1">
    <location>
        <begin position="152"/>
        <end position="169"/>
    </location>
</feature>
<proteinExistence type="predicted"/>
<keyword evidence="1" id="KW-0812">Transmembrane</keyword>
<keyword evidence="1" id="KW-1133">Transmembrane helix</keyword>